<sequence length="68" mass="7644">MVLLWMTVLCSGTLHFLLLIWDVLGGEALTFMAGVHPFIMVSHGGWLGLVSMMWPEAFFMPLQSLLYS</sequence>
<accession>A0AAD2GH83</accession>
<feature type="transmembrane region" description="Helical" evidence="1">
    <location>
        <begin position="35"/>
        <end position="54"/>
    </location>
</feature>
<evidence type="ECO:0000313" key="2">
    <source>
        <dbReference type="EMBL" id="CAK1209869.1"/>
    </source>
</evidence>
<name>A0AAD2GH83_ECOLX</name>
<proteinExistence type="predicted"/>
<keyword evidence="1" id="KW-0472">Membrane</keyword>
<keyword evidence="1" id="KW-1133">Transmembrane helix</keyword>
<organism evidence="2 3">
    <name type="scientific">Escherichia coli</name>
    <dbReference type="NCBI Taxonomy" id="562"/>
    <lineage>
        <taxon>Bacteria</taxon>
        <taxon>Pseudomonadati</taxon>
        <taxon>Pseudomonadota</taxon>
        <taxon>Gammaproteobacteria</taxon>
        <taxon>Enterobacterales</taxon>
        <taxon>Enterobacteriaceae</taxon>
        <taxon>Escherichia</taxon>
    </lineage>
</organism>
<dbReference type="EMBL" id="CAUZHL010000002">
    <property type="protein sequence ID" value="CAK1209869.1"/>
    <property type="molecule type" value="Genomic_DNA"/>
</dbReference>
<comment type="caution">
    <text evidence="2">The sequence shown here is derived from an EMBL/GenBank/DDBJ whole genome shotgun (WGS) entry which is preliminary data.</text>
</comment>
<protein>
    <submittedName>
        <fullName evidence="2">Uncharacterized protein</fullName>
    </submittedName>
</protein>
<gene>
    <name evidence="2" type="ORF">FGAF848_19220</name>
</gene>
<dbReference type="Proteomes" id="UP001190091">
    <property type="component" value="Unassembled WGS sequence"/>
</dbReference>
<keyword evidence="1" id="KW-0812">Transmembrane</keyword>
<dbReference type="AlphaFoldDB" id="A0AAD2GH83"/>
<reference evidence="2" key="1">
    <citation type="submission" date="2023-10" db="EMBL/GenBank/DDBJ databases">
        <authorList>
            <person name="Leclercq S."/>
        </authorList>
    </citation>
    <scope>NUCLEOTIDE SEQUENCE</scope>
    <source>
        <strain evidence="2">F848</strain>
    </source>
</reference>
<evidence type="ECO:0000313" key="3">
    <source>
        <dbReference type="Proteomes" id="UP001190091"/>
    </source>
</evidence>
<evidence type="ECO:0000256" key="1">
    <source>
        <dbReference type="SAM" id="Phobius"/>
    </source>
</evidence>